<dbReference type="AlphaFoldDB" id="A0A645EIX5"/>
<gene>
    <name evidence="1" type="ORF">SDC9_147870</name>
</gene>
<sequence>MARLGGFDFPPHAFDQQLDFVELAFAEAEVFAESELSPQFRFQLEKGAVSGFVGQVEIGDAEQFRVVEDVVEGEIVIHPVSVRIARFDQEEVSGGDGILFGGGDVPSFSGDDQNQFMKGVVVHVDRALVVEVQHLDRKILVRLKVTRGAHGGAEIRASGREIPIRTPCCYLTMSRSSTSNFSAALGGMACPAPCSP</sequence>
<accession>A0A645EIX5</accession>
<reference evidence="1" key="1">
    <citation type="submission" date="2019-08" db="EMBL/GenBank/DDBJ databases">
        <authorList>
            <person name="Kucharzyk K."/>
            <person name="Murdoch R.W."/>
            <person name="Higgins S."/>
            <person name="Loffler F."/>
        </authorList>
    </citation>
    <scope>NUCLEOTIDE SEQUENCE</scope>
</reference>
<protein>
    <submittedName>
        <fullName evidence="1">Uncharacterized protein</fullName>
    </submittedName>
</protein>
<comment type="caution">
    <text evidence="1">The sequence shown here is derived from an EMBL/GenBank/DDBJ whole genome shotgun (WGS) entry which is preliminary data.</text>
</comment>
<organism evidence="1">
    <name type="scientific">bioreactor metagenome</name>
    <dbReference type="NCBI Taxonomy" id="1076179"/>
    <lineage>
        <taxon>unclassified sequences</taxon>
        <taxon>metagenomes</taxon>
        <taxon>ecological metagenomes</taxon>
    </lineage>
</organism>
<proteinExistence type="predicted"/>
<name>A0A645EIX5_9ZZZZ</name>
<evidence type="ECO:0000313" key="1">
    <source>
        <dbReference type="EMBL" id="MPN00674.1"/>
    </source>
</evidence>
<dbReference type="EMBL" id="VSSQ01046715">
    <property type="protein sequence ID" value="MPN00674.1"/>
    <property type="molecule type" value="Genomic_DNA"/>
</dbReference>